<accession>A0AAQ1MCK3</accession>
<dbReference type="Proteomes" id="UP000184089">
    <property type="component" value="Unassembled WGS sequence"/>
</dbReference>
<comment type="caution">
    <text evidence="1">The sequence shown here is derived from an EMBL/GenBank/DDBJ whole genome shotgun (WGS) entry which is preliminary data.</text>
</comment>
<dbReference type="InterPro" id="IPR023833">
    <property type="entry name" value="Signal_pept_SipW-depend-type"/>
</dbReference>
<dbReference type="AlphaFoldDB" id="A0AAQ1MCK3"/>
<proteinExistence type="predicted"/>
<sequence length="234" mass="24567">MMKRKNALIAAASLLLVAVIAVGGTLAYFTDTTAQRDNVFTTGKVDIGIVDTSPAGTVDGKEMVTAVNDNEGKGLGYVDIMPGDLISKTVGATVEEGSQPCYLAIRVTAQAEVPNSQDANINSASVSSQLLDLVAAEIDTDKWIVSRDGDALLCYYKEAVSYTTPAAGETVNPANQVTLFEHFAIPGEEWDNNYAQAGFSLSVSAAAVQQKNLEAPSLDPAANTTATQLQALFN</sequence>
<evidence type="ECO:0000313" key="2">
    <source>
        <dbReference type="Proteomes" id="UP000184089"/>
    </source>
</evidence>
<organism evidence="1 2">
    <name type="scientific">Bittarella massiliensis</name>
    <name type="common">ex Durand et al. 2017</name>
    <dbReference type="NCBI Taxonomy" id="1720313"/>
    <lineage>
        <taxon>Bacteria</taxon>
        <taxon>Bacillati</taxon>
        <taxon>Bacillota</taxon>
        <taxon>Clostridia</taxon>
        <taxon>Eubacteriales</taxon>
        <taxon>Oscillospiraceae</taxon>
        <taxon>Bittarella (ex Durand et al. 2017)</taxon>
    </lineage>
</organism>
<evidence type="ECO:0000313" key="1">
    <source>
        <dbReference type="EMBL" id="SHG00866.1"/>
    </source>
</evidence>
<gene>
    <name evidence="1" type="ORF">SAMN05444424_1131</name>
</gene>
<dbReference type="NCBIfam" id="TIGR04088">
    <property type="entry name" value="cognate_SipW"/>
    <property type="match status" value="1"/>
</dbReference>
<protein>
    <submittedName>
        <fullName evidence="1">SipW-cognate class signal peptide</fullName>
    </submittedName>
</protein>
<reference evidence="2" key="1">
    <citation type="submission" date="2016-11" db="EMBL/GenBank/DDBJ databases">
        <authorList>
            <person name="Jaros S."/>
            <person name="Januszkiewicz K."/>
            <person name="Wedrychowicz H."/>
        </authorList>
    </citation>
    <scope>NUCLEOTIDE SEQUENCE [LARGE SCALE GENOMIC DNA]</scope>
    <source>
        <strain evidence="2">DSM 4029</strain>
    </source>
</reference>
<dbReference type="InterPro" id="IPR022121">
    <property type="entry name" value="Peptidase_M73_camelysin"/>
</dbReference>
<name>A0AAQ1MCK3_9FIRM</name>
<dbReference type="Pfam" id="PF12389">
    <property type="entry name" value="Peptidase_M73"/>
    <property type="match status" value="1"/>
</dbReference>
<dbReference type="EMBL" id="FQVY01000002">
    <property type="protein sequence ID" value="SHG00866.1"/>
    <property type="molecule type" value="Genomic_DNA"/>
</dbReference>